<feature type="signal peptide" evidence="1">
    <location>
        <begin position="1"/>
        <end position="17"/>
    </location>
</feature>
<dbReference type="Pfam" id="PF05257">
    <property type="entry name" value="CHAP"/>
    <property type="match status" value="1"/>
</dbReference>
<dbReference type="AlphaFoldDB" id="A0A8S1LBI4"/>
<dbReference type="PANTHER" id="PTHR30094">
    <property type="entry name" value="BIFUNCTIONAL GLUTATHIONYLSPERMIDINE SYNTHETASE/AMIDASE-RELATED"/>
    <property type="match status" value="1"/>
</dbReference>
<dbReference type="OrthoDB" id="299748at2759"/>
<dbReference type="PROSITE" id="PS50911">
    <property type="entry name" value="CHAP"/>
    <property type="match status" value="1"/>
</dbReference>
<proteinExistence type="predicted"/>
<dbReference type="GO" id="GO:0016874">
    <property type="term" value="F:ligase activity"/>
    <property type="evidence" value="ECO:0007669"/>
    <property type="project" value="TreeGrafter"/>
</dbReference>
<comment type="caution">
    <text evidence="3">The sequence shown here is derived from an EMBL/GenBank/DDBJ whole genome shotgun (WGS) entry which is preliminary data.</text>
</comment>
<keyword evidence="4" id="KW-1185">Reference proteome</keyword>
<keyword evidence="1" id="KW-0732">Signal</keyword>
<dbReference type="Proteomes" id="UP000692954">
    <property type="component" value="Unassembled WGS sequence"/>
</dbReference>
<name>A0A8S1LBI4_9CILI</name>
<protein>
    <recommendedName>
        <fullName evidence="2">Peptidase C51 domain-containing protein</fullName>
    </recommendedName>
</protein>
<sequence length="264" mass="30529">MKFIVLILLLLFVFNQAQVQITPRIQCKTKKCEGDNFCFQGYCTSCEGPRSLWNKRKPLWGTKVGEALQVPAFSNFGDLDVLDSSKDEFLEDSINNFGEEIYIGQKYQCVHYARKFWIQNFNVTFGSVDNAEQIFDLQEAYNINSKQNINLQKFQNGGIETPILGDLLIWQKDDGEFPYGHVAVVLNVDLESDYPHVLIAEQNYDQIWDTRNFSRALKITLGEKKEINISNNRQTFPTKDDLKCRDDLYTSQGVILGWIRLKIQ</sequence>
<dbReference type="InterPro" id="IPR007921">
    <property type="entry name" value="CHAP_dom"/>
</dbReference>
<feature type="domain" description="Peptidase C51" evidence="2">
    <location>
        <begin position="84"/>
        <end position="228"/>
    </location>
</feature>
<gene>
    <name evidence="3" type="ORF">PSON_ATCC_30995.1.T0180075</name>
</gene>
<evidence type="ECO:0000259" key="2">
    <source>
        <dbReference type="PROSITE" id="PS50911"/>
    </source>
</evidence>
<dbReference type="InterPro" id="IPR051705">
    <property type="entry name" value="Gsp_Synthetase/Amidase"/>
</dbReference>
<accession>A0A8S1LBI4</accession>
<reference evidence="3" key="1">
    <citation type="submission" date="2021-01" db="EMBL/GenBank/DDBJ databases">
        <authorList>
            <consortium name="Genoscope - CEA"/>
            <person name="William W."/>
        </authorList>
    </citation>
    <scope>NUCLEOTIDE SEQUENCE</scope>
</reference>
<organism evidence="3 4">
    <name type="scientific">Paramecium sonneborni</name>
    <dbReference type="NCBI Taxonomy" id="65129"/>
    <lineage>
        <taxon>Eukaryota</taxon>
        <taxon>Sar</taxon>
        <taxon>Alveolata</taxon>
        <taxon>Ciliophora</taxon>
        <taxon>Intramacronucleata</taxon>
        <taxon>Oligohymenophorea</taxon>
        <taxon>Peniculida</taxon>
        <taxon>Parameciidae</taxon>
        <taxon>Paramecium</taxon>
    </lineage>
</organism>
<evidence type="ECO:0000313" key="4">
    <source>
        <dbReference type="Proteomes" id="UP000692954"/>
    </source>
</evidence>
<evidence type="ECO:0000256" key="1">
    <source>
        <dbReference type="SAM" id="SignalP"/>
    </source>
</evidence>
<dbReference type="PANTHER" id="PTHR30094:SF0">
    <property type="entry name" value="BIFUNCTIONAL GLUTATHIONYLSPERMIDINE SYNTHETASE_AMIDASE-RELATED"/>
    <property type="match status" value="1"/>
</dbReference>
<evidence type="ECO:0000313" key="3">
    <source>
        <dbReference type="EMBL" id="CAD8063605.1"/>
    </source>
</evidence>
<feature type="chain" id="PRO_5035752702" description="Peptidase C51 domain-containing protein" evidence="1">
    <location>
        <begin position="18"/>
        <end position="264"/>
    </location>
</feature>
<dbReference type="EMBL" id="CAJJDN010000018">
    <property type="protein sequence ID" value="CAD8063605.1"/>
    <property type="molecule type" value="Genomic_DNA"/>
</dbReference>